<proteinExistence type="predicted"/>
<gene>
    <name evidence="2" type="ORF">F9L04_24850</name>
</gene>
<protein>
    <submittedName>
        <fullName evidence="2">DUF4145 domain-containing protein</fullName>
    </submittedName>
</protein>
<feature type="domain" description="DUF4145" evidence="1">
    <location>
        <begin position="106"/>
        <end position="204"/>
    </location>
</feature>
<dbReference type="RefSeq" id="WP_151664476.1">
    <property type="nucleotide sequence ID" value="NZ_CP103345.1"/>
</dbReference>
<sequence>MNWECAYCGHKQISSQANFTADTIELLIGETADGRLGITYVALRCLNKKCNQLSLSVSVSGLETAEGANYPRLVFPFKNQWRLLPASGAKAQPDYIPAAIREDYYEACKIKNDSPKASATLARRCLQGMIRDFCKISKNRLIDEIAELESQLEQGTAPRGVDDETIAAITAVRKLGNIGAHMEKDINIIVDVDPDEAQTLIELIEMLFADWYVARHKRQQRLAAIQEITASKEEQKKLSGTAPASANGNAP</sequence>
<dbReference type="Proteomes" id="UP000481876">
    <property type="component" value="Unassembled WGS sequence"/>
</dbReference>
<dbReference type="Pfam" id="PF13643">
    <property type="entry name" value="DUF4145"/>
    <property type="match status" value="1"/>
</dbReference>
<evidence type="ECO:0000259" key="1">
    <source>
        <dbReference type="Pfam" id="PF13643"/>
    </source>
</evidence>
<evidence type="ECO:0000313" key="2">
    <source>
        <dbReference type="EMBL" id="KAB2758248.1"/>
    </source>
</evidence>
<accession>A0A6L3YYE6</accession>
<evidence type="ECO:0000313" key="3">
    <source>
        <dbReference type="Proteomes" id="UP000481876"/>
    </source>
</evidence>
<organism evidence="2 3">
    <name type="scientific">Brucella anthropi</name>
    <name type="common">Ochrobactrum anthropi</name>
    <dbReference type="NCBI Taxonomy" id="529"/>
    <lineage>
        <taxon>Bacteria</taxon>
        <taxon>Pseudomonadati</taxon>
        <taxon>Pseudomonadota</taxon>
        <taxon>Alphaproteobacteria</taxon>
        <taxon>Hyphomicrobiales</taxon>
        <taxon>Brucellaceae</taxon>
        <taxon>Brucella/Ochrobactrum group</taxon>
        <taxon>Brucella</taxon>
    </lineage>
</organism>
<reference evidence="2 3" key="1">
    <citation type="submission" date="2019-09" db="EMBL/GenBank/DDBJ databases">
        <title>Taxonomic organization of the family Brucellaceae based on a phylogenomic approach.</title>
        <authorList>
            <person name="Leclercq S."/>
            <person name="Cloeckaert A."/>
            <person name="Zygmunt M.S."/>
        </authorList>
    </citation>
    <scope>NUCLEOTIDE SEQUENCE [LARGE SCALE GENOMIC DNA]</scope>
    <source>
        <strain evidence="2 3">LMG 3313</strain>
    </source>
</reference>
<name>A0A6L3YYE6_BRUAN</name>
<dbReference type="EMBL" id="WBWS01000045">
    <property type="protein sequence ID" value="KAB2758248.1"/>
    <property type="molecule type" value="Genomic_DNA"/>
</dbReference>
<dbReference type="AlphaFoldDB" id="A0A6L3YYE6"/>
<dbReference type="InterPro" id="IPR025285">
    <property type="entry name" value="DUF4145"/>
</dbReference>
<comment type="caution">
    <text evidence="2">The sequence shown here is derived from an EMBL/GenBank/DDBJ whole genome shotgun (WGS) entry which is preliminary data.</text>
</comment>